<keyword evidence="4" id="KW-0479">Metal-binding</keyword>
<dbReference type="InterPro" id="IPR009078">
    <property type="entry name" value="Ferritin-like_SF"/>
</dbReference>
<evidence type="ECO:0000313" key="7">
    <source>
        <dbReference type="EMBL" id="QYM79545.1"/>
    </source>
</evidence>
<dbReference type="GO" id="GO:0005829">
    <property type="term" value="C:cytosol"/>
    <property type="evidence" value="ECO:0007669"/>
    <property type="project" value="TreeGrafter"/>
</dbReference>
<evidence type="ECO:0000259" key="6">
    <source>
        <dbReference type="PROSITE" id="PS50905"/>
    </source>
</evidence>
<dbReference type="InterPro" id="IPR002024">
    <property type="entry name" value="Bacterioferritin"/>
</dbReference>
<sequence length="154" mass="17533">MKQTKAPTRDEMVRLLNEDLAREYQAIIAYVVYSQTMKGAEYLHIAAELARHAAEELEHAIKIAKQIDYFNGTPVVAPKPVKLSDKPKDMLRFDLENERVTIISYRERIRQAEAMGEFALSEVLREIIAQEQDHLTDLADALGIDNPRLDEPAA</sequence>
<dbReference type="EMBL" id="CP080507">
    <property type="protein sequence ID" value="QYM79545.1"/>
    <property type="molecule type" value="Genomic_DNA"/>
</dbReference>
<dbReference type="PRINTS" id="PR00601">
    <property type="entry name" value="BACFERRITIN"/>
</dbReference>
<evidence type="ECO:0000313" key="8">
    <source>
        <dbReference type="Proteomes" id="UP000825051"/>
    </source>
</evidence>
<dbReference type="CDD" id="cd00657">
    <property type="entry name" value="Ferritin_like"/>
    <property type="match status" value="1"/>
</dbReference>
<evidence type="ECO:0000256" key="5">
    <source>
        <dbReference type="ARBA" id="ARBA00023004"/>
    </source>
</evidence>
<dbReference type="PROSITE" id="PS50905">
    <property type="entry name" value="FERRITIN_LIKE"/>
    <property type="match status" value="1"/>
</dbReference>
<dbReference type="Pfam" id="PF00210">
    <property type="entry name" value="Ferritin"/>
    <property type="match status" value="1"/>
</dbReference>
<dbReference type="GO" id="GO:0020037">
    <property type="term" value="F:heme binding"/>
    <property type="evidence" value="ECO:0007669"/>
    <property type="project" value="TreeGrafter"/>
</dbReference>
<gene>
    <name evidence="7" type="ORF">K0B96_02700</name>
</gene>
<dbReference type="AlphaFoldDB" id="A0A8F9TUY7"/>
<evidence type="ECO:0000256" key="1">
    <source>
        <dbReference type="ARBA" id="ARBA00008093"/>
    </source>
</evidence>
<keyword evidence="2" id="KW-0409">Iron storage</keyword>
<dbReference type="InterPro" id="IPR012347">
    <property type="entry name" value="Ferritin-like"/>
</dbReference>
<dbReference type="InterPro" id="IPR008331">
    <property type="entry name" value="Ferritin_DPS_dom"/>
</dbReference>
<organism evidence="7 8">
    <name type="scientific">Horticoccus luteus</name>
    <dbReference type="NCBI Taxonomy" id="2862869"/>
    <lineage>
        <taxon>Bacteria</taxon>
        <taxon>Pseudomonadati</taxon>
        <taxon>Verrucomicrobiota</taxon>
        <taxon>Opitutia</taxon>
        <taxon>Opitutales</taxon>
        <taxon>Opitutaceae</taxon>
        <taxon>Horticoccus</taxon>
    </lineage>
</organism>
<keyword evidence="5" id="KW-0408">Iron</keyword>
<dbReference type="SUPFAM" id="SSF47240">
    <property type="entry name" value="Ferritin-like"/>
    <property type="match status" value="1"/>
</dbReference>
<evidence type="ECO:0000256" key="4">
    <source>
        <dbReference type="ARBA" id="ARBA00022723"/>
    </source>
</evidence>
<feature type="domain" description="Ferritin-like diiron" evidence="6">
    <location>
        <begin position="6"/>
        <end position="149"/>
    </location>
</feature>
<proteinExistence type="inferred from homology"/>
<dbReference type="RefSeq" id="WP_220163557.1">
    <property type="nucleotide sequence ID" value="NZ_CP080507.1"/>
</dbReference>
<name>A0A8F9TUY7_9BACT</name>
<dbReference type="Gene3D" id="1.20.1260.10">
    <property type="match status" value="1"/>
</dbReference>
<evidence type="ECO:0000256" key="3">
    <source>
        <dbReference type="ARBA" id="ARBA00022617"/>
    </source>
</evidence>
<dbReference type="GO" id="GO:0006879">
    <property type="term" value="P:intracellular iron ion homeostasis"/>
    <property type="evidence" value="ECO:0007669"/>
    <property type="project" value="UniProtKB-KW"/>
</dbReference>
<keyword evidence="3" id="KW-0349">Heme</keyword>
<keyword evidence="8" id="KW-1185">Reference proteome</keyword>
<dbReference type="GO" id="GO:0004322">
    <property type="term" value="F:ferroxidase activity"/>
    <property type="evidence" value="ECO:0007669"/>
    <property type="project" value="TreeGrafter"/>
</dbReference>
<dbReference type="Proteomes" id="UP000825051">
    <property type="component" value="Chromosome"/>
</dbReference>
<reference evidence="7" key="1">
    <citation type="submission" date="2021-08" db="EMBL/GenBank/DDBJ databases">
        <title>Genome of a novel bacterium of the phylum Verrucomicrobia, Oleiharenicola sp. KSB-15.</title>
        <authorList>
            <person name="Chung J.-H."/>
            <person name="Ahn J.-H."/>
            <person name="Yoon Y."/>
            <person name="Kim D.-Y."/>
            <person name="An S.-H."/>
            <person name="Park I."/>
            <person name="Yeon J."/>
        </authorList>
    </citation>
    <scope>NUCLEOTIDE SEQUENCE</scope>
    <source>
        <strain evidence="7">KSB-15</strain>
    </source>
</reference>
<evidence type="ECO:0000256" key="2">
    <source>
        <dbReference type="ARBA" id="ARBA00022434"/>
    </source>
</evidence>
<dbReference type="InterPro" id="IPR009040">
    <property type="entry name" value="Ferritin-like_diiron"/>
</dbReference>
<accession>A0A8F9TUY7</accession>
<dbReference type="KEGG" id="ole:K0B96_02700"/>
<comment type="similarity">
    <text evidence="1">Belongs to the bacterioferritin family.</text>
</comment>
<dbReference type="GO" id="GO:0008199">
    <property type="term" value="F:ferric iron binding"/>
    <property type="evidence" value="ECO:0007669"/>
    <property type="project" value="InterPro"/>
</dbReference>
<dbReference type="PANTHER" id="PTHR30295:SF0">
    <property type="entry name" value="BACTERIOFERRITIN"/>
    <property type="match status" value="1"/>
</dbReference>
<dbReference type="PANTHER" id="PTHR30295">
    <property type="entry name" value="BACTERIOFERRITIN"/>
    <property type="match status" value="1"/>
</dbReference>
<dbReference type="GO" id="GO:0006826">
    <property type="term" value="P:iron ion transport"/>
    <property type="evidence" value="ECO:0007669"/>
    <property type="project" value="InterPro"/>
</dbReference>
<protein>
    <submittedName>
        <fullName evidence="7">Ferritin-like domain-containing protein</fullName>
    </submittedName>
</protein>